<keyword evidence="2" id="KW-1185">Reference proteome</keyword>
<dbReference type="GeneID" id="24425744"/>
<evidence type="ECO:0000313" key="2">
    <source>
        <dbReference type="Proteomes" id="UP000002899"/>
    </source>
</evidence>
<dbReference type="VEuPathDB" id="PiroplasmaDB:BmR1_04g05505"/>
<protein>
    <submittedName>
        <fullName evidence="1">Uncharacterized protein</fullName>
    </submittedName>
</protein>
<organism evidence="1 2">
    <name type="scientific">Babesia microti (strain RI)</name>
    <dbReference type="NCBI Taxonomy" id="1133968"/>
    <lineage>
        <taxon>Eukaryota</taxon>
        <taxon>Sar</taxon>
        <taxon>Alveolata</taxon>
        <taxon>Apicomplexa</taxon>
        <taxon>Aconoidasida</taxon>
        <taxon>Piroplasmida</taxon>
        <taxon>Babesiidae</taxon>
        <taxon>Babesia</taxon>
    </lineage>
</organism>
<gene>
    <name evidence="1" type="ORF">BmR1_04g05505</name>
</gene>
<dbReference type="Proteomes" id="UP000002899">
    <property type="component" value="Chromosome IV"/>
</dbReference>
<reference evidence="1 2" key="2">
    <citation type="journal article" date="2013" name="PLoS ONE">
        <title>Whole genome mapping and re-organization of the nuclear and mitochondrial genomes of Babesia microti isolates.</title>
        <authorList>
            <person name="Cornillot E."/>
            <person name="Dassouli A."/>
            <person name="Garg A."/>
            <person name="Pachikara N."/>
            <person name="Randazzo S."/>
            <person name="Depoix D."/>
            <person name="Carcy B."/>
            <person name="Delbecq S."/>
            <person name="Frutos R."/>
            <person name="Silva J.C."/>
            <person name="Sutton R."/>
            <person name="Krause P.J."/>
            <person name="Mamoun C.B."/>
        </authorList>
    </citation>
    <scope>NUCLEOTIDE SEQUENCE [LARGE SCALE GENOMIC DNA]</scope>
    <source>
        <strain evidence="1 2">RI</strain>
    </source>
</reference>
<name>I7I9M5_BABMR</name>
<dbReference type="KEGG" id="bmic:BmR1_04g05505"/>
<accession>I7I9M5</accession>
<dbReference type="EMBL" id="LN871599">
    <property type="protein sequence ID" value="CCF75299.1"/>
    <property type="molecule type" value="Genomic_DNA"/>
</dbReference>
<proteinExistence type="predicted"/>
<reference evidence="1 2" key="3">
    <citation type="journal article" date="2016" name="Sci. Rep.">
        <title>Genome-wide diversity and gene expression profiling of Babesia microti isolates identify polymorphic genes that mediate host-pathogen interactions.</title>
        <authorList>
            <person name="Silva J.C."/>
            <person name="Cornillot E."/>
            <person name="McCracken C."/>
            <person name="Usmani-Brown S."/>
            <person name="Dwivedi A."/>
            <person name="Ifeonu O.O."/>
            <person name="Crabtree J."/>
            <person name="Gotia H.T."/>
            <person name="Virji A.Z."/>
            <person name="Reynes C."/>
            <person name="Colinge J."/>
            <person name="Kumar V."/>
            <person name="Lawres L."/>
            <person name="Pazzi J.E."/>
            <person name="Pablo J.V."/>
            <person name="Hung C."/>
            <person name="Brancato J."/>
            <person name="Kumari P."/>
            <person name="Orvis J."/>
            <person name="Tretina K."/>
            <person name="Chibucos M."/>
            <person name="Ott S."/>
            <person name="Sadzewicz L."/>
            <person name="Sengamalay N."/>
            <person name="Shetty A.C."/>
            <person name="Su Q."/>
            <person name="Tallon L."/>
            <person name="Fraser C.M."/>
            <person name="Frutos R."/>
            <person name="Molina D.M."/>
            <person name="Krause P.J."/>
            <person name="Ben Mamoun C."/>
        </authorList>
    </citation>
    <scope>NUCLEOTIDE SEQUENCE [LARGE SCALE GENOMIC DNA]</scope>
    <source>
        <strain evidence="1 2">RI</strain>
    </source>
</reference>
<reference evidence="1 2" key="1">
    <citation type="journal article" date="2012" name="Nucleic Acids Res.">
        <title>Sequencing of the smallest Apicomplexan genome from the human pathogen Babesia microti.</title>
        <authorList>
            <person name="Cornillot E."/>
            <person name="Hadj-Kaddour K."/>
            <person name="Dassouli A."/>
            <person name="Noel B."/>
            <person name="Ranwez V."/>
            <person name="Vacherie B."/>
            <person name="Augagneur Y."/>
            <person name="Bres V."/>
            <person name="Duclos A."/>
            <person name="Randazzo S."/>
            <person name="Carcy B."/>
            <person name="Debierre-Grockiego F."/>
            <person name="Delbecq S."/>
            <person name="Moubri-Menage K."/>
            <person name="Shams-Eldin H."/>
            <person name="Usmani-Brown S."/>
            <person name="Bringaud F."/>
            <person name="Wincker P."/>
            <person name="Vivares C.P."/>
            <person name="Schwarz R.T."/>
            <person name="Schetters T.P."/>
            <person name="Krause P.J."/>
            <person name="Gorenflot A."/>
            <person name="Berry V."/>
            <person name="Barbe V."/>
            <person name="Ben Mamoun C."/>
        </authorList>
    </citation>
    <scope>NUCLEOTIDE SEQUENCE [LARGE SCALE GENOMIC DNA]</scope>
    <source>
        <strain evidence="1 2">RI</strain>
    </source>
</reference>
<dbReference type="AlphaFoldDB" id="I7I9M5"/>
<sequence length="108" mass="12471">MDFISAIDKSICNLDLDARVAEANQLDQKNRKDLLNNSTTELKKIKETSDNTTIEAYKTEDKLNDVEVDATAVWMKACEYIDHAEQFYPKFMEIPRGMIQIIKKRANI</sequence>
<evidence type="ECO:0000313" key="1">
    <source>
        <dbReference type="EMBL" id="CCF75299.1"/>
    </source>
</evidence>
<dbReference type="RefSeq" id="XP_012649707.1">
    <property type="nucleotide sequence ID" value="XM_012794253.1"/>
</dbReference>